<reference evidence="2 3" key="1">
    <citation type="journal article" date="2015" name="Genome Announc.">
        <title>Draft Genome of the Euendolithic (true boring) Cyanobacterium Mastigocoleus testarum strain BC008.</title>
        <authorList>
            <person name="Guida B.S."/>
            <person name="Garcia-Pichel F."/>
        </authorList>
    </citation>
    <scope>NUCLEOTIDE SEQUENCE [LARGE SCALE GENOMIC DNA]</scope>
    <source>
        <strain evidence="2 3">BC008</strain>
    </source>
</reference>
<gene>
    <name evidence="2" type="ORF">BC008_14420</name>
</gene>
<name>A0A0V7ZGD0_9CYAN</name>
<keyword evidence="2" id="KW-0808">Transferase</keyword>
<keyword evidence="2" id="KW-0489">Methyltransferase</keyword>
<evidence type="ECO:0000259" key="1">
    <source>
        <dbReference type="Pfam" id="PF08241"/>
    </source>
</evidence>
<dbReference type="CDD" id="cd02440">
    <property type="entry name" value="AdoMet_MTases"/>
    <property type="match status" value="1"/>
</dbReference>
<dbReference type="Gene3D" id="3.40.50.150">
    <property type="entry name" value="Vaccinia Virus protein VP39"/>
    <property type="match status" value="1"/>
</dbReference>
<proteinExistence type="predicted"/>
<dbReference type="SUPFAM" id="SSF53335">
    <property type="entry name" value="S-adenosyl-L-methionine-dependent methyltransferases"/>
    <property type="match status" value="1"/>
</dbReference>
<dbReference type="OrthoDB" id="9791837at2"/>
<dbReference type="InterPro" id="IPR029063">
    <property type="entry name" value="SAM-dependent_MTases_sf"/>
</dbReference>
<evidence type="ECO:0000313" key="2">
    <source>
        <dbReference type="EMBL" id="KST63652.1"/>
    </source>
</evidence>
<dbReference type="Pfam" id="PF08241">
    <property type="entry name" value="Methyltransf_11"/>
    <property type="match status" value="1"/>
</dbReference>
<dbReference type="AlphaFoldDB" id="A0A0V7ZGD0"/>
<dbReference type="EMBL" id="LMTZ01000135">
    <property type="protein sequence ID" value="KST63652.1"/>
    <property type="molecule type" value="Genomic_DNA"/>
</dbReference>
<organism evidence="2 3">
    <name type="scientific">Mastigocoleus testarum BC008</name>
    <dbReference type="NCBI Taxonomy" id="371196"/>
    <lineage>
        <taxon>Bacteria</taxon>
        <taxon>Bacillati</taxon>
        <taxon>Cyanobacteriota</taxon>
        <taxon>Cyanophyceae</taxon>
        <taxon>Nostocales</taxon>
        <taxon>Hapalosiphonaceae</taxon>
        <taxon>Mastigocoleus</taxon>
    </lineage>
</organism>
<sequence>MKILDAVKQAFKNATNHCLGKCNICGRHTFFVCIDALAARNNMYCLFCRSSSRKRHVAKVLLNLFTPHLTAINDISRVGKYRIYNADVGDAFGKILNNYQLYVCSSFIPGITPGTEISSRVFCQNLENLNFSDKSFDIVITEDVFEHLKHHEKGFKEVHRILKTGGYHIFTVPCYFDRTTLVRVDTRGDKEIHLLPPEYHGDRIRGKILAYRTFGIDIFPLLTKIGFDTQVDFSNYLDRKSGIFDSYVFYSKKVD</sequence>
<dbReference type="GO" id="GO:0032259">
    <property type="term" value="P:methylation"/>
    <property type="evidence" value="ECO:0007669"/>
    <property type="project" value="UniProtKB-KW"/>
</dbReference>
<comment type="caution">
    <text evidence="2">The sequence shown here is derived from an EMBL/GenBank/DDBJ whole genome shotgun (WGS) entry which is preliminary data.</text>
</comment>
<keyword evidence="3" id="KW-1185">Reference proteome</keyword>
<feature type="domain" description="Methyltransferase type 11" evidence="1">
    <location>
        <begin position="120"/>
        <end position="170"/>
    </location>
</feature>
<protein>
    <submittedName>
        <fullName evidence="2">Methyltransferase type 11</fullName>
    </submittedName>
</protein>
<evidence type="ECO:0000313" key="3">
    <source>
        <dbReference type="Proteomes" id="UP000053372"/>
    </source>
</evidence>
<dbReference type="InterPro" id="IPR013216">
    <property type="entry name" value="Methyltransf_11"/>
</dbReference>
<dbReference type="GO" id="GO:0008757">
    <property type="term" value="F:S-adenosylmethionine-dependent methyltransferase activity"/>
    <property type="evidence" value="ECO:0007669"/>
    <property type="project" value="InterPro"/>
</dbReference>
<dbReference type="RefSeq" id="WP_027844608.1">
    <property type="nucleotide sequence ID" value="NZ_LMTZ01000135.1"/>
</dbReference>
<dbReference type="Proteomes" id="UP000053372">
    <property type="component" value="Unassembled WGS sequence"/>
</dbReference>
<accession>A0A0V7ZGD0</accession>